<dbReference type="GeneID" id="95430910"/>
<proteinExistence type="predicted"/>
<evidence type="ECO:0000313" key="2">
    <source>
        <dbReference type="Proteomes" id="UP000006258"/>
    </source>
</evidence>
<dbReference type="EMBL" id="ACHA02000012">
    <property type="protein sequence ID" value="EFK56685.1"/>
    <property type="molecule type" value="Genomic_DNA"/>
</dbReference>
<keyword evidence="2" id="KW-1185">Reference proteome</keyword>
<sequence length="826" mass="95848">MKYFFFLILGQFPLLLFAQDTLYFDRDWKQTTRDKHEFYRLLPMKRSGELVFIQDFYKNGRMQMQGYALASDEQSYVGDSYWYDEDGIDKELKQSVNKSSIKELDYYHPDGSLWQKIVYNSNGKKEKISVYLKNKVISTGLISEDNVLSGVFSPNAPQLYYDEIHIESDPMIDSAAVLTDGDELLIDSAAVVVDGEEPTMVESIPVIVSPAKVNYTEILYWSDGQKAREFTYGDYGSLIKSKYYSEKGQLIDEFSGNESGTSFTYYKRNGFALAIKTKDVRTPGNDAGRIETEYNLKGQLTKRSTFHKGELTEVILYDEGKQKSVQKYKDGEPFDGFFTNERWDKVTSYQLFNGQRVGKEETHNMETGDLFASGTYKDGEPFEGYFYTGGEDYLLLHYQNGKQDGIQQQFVDSESTRLQEEYEMKAGKRDGFRRIYRDGTVEFESEYRNDVPVSGTIVDDGAQSIYENGAIVKKIIFPEYNMDNPSSIENYSNNKMTSIEYFDFTISEDPQESYVGEYKDGKPFDGYFKSDTLIDNIQLISYYEKGTLKYKYSFELLEQLENYMHYTYDRKSEYVNGKIVNGPEYKLADRYAMITSHYESGKVTAFDVNLFAMHYFNRIIFKYSNDKLSISEMTTPLRIVASVKDKNIVAELWKDDTLIKKSRGITMPEEGSRNSITRFYVDNQQIKKYIMAVDTLDEQIDEEDSNSLVNKLFYQFPVENNTDLENVFKRFYDNFNQEDLNRVFEMSINENFPINETNYLGDLQYDENAKAVMGLRILQQPDKTVLVETIVNGKLKATNKFKSVAALLENDRAELKKLEHKMLNEY</sequence>
<evidence type="ECO:0000313" key="1">
    <source>
        <dbReference type="EMBL" id="EFK56685.1"/>
    </source>
</evidence>
<name>D7VSD4_SPHSI</name>
<protein>
    <recommendedName>
        <fullName evidence="3">MORN repeat protein</fullName>
    </recommendedName>
</protein>
<dbReference type="Proteomes" id="UP000006258">
    <property type="component" value="Unassembled WGS sequence"/>
</dbReference>
<dbReference type="STRING" id="525373.HMPREF0766_13888"/>
<reference evidence="1" key="1">
    <citation type="submission" date="2010-07" db="EMBL/GenBank/DDBJ databases">
        <authorList>
            <person name="Muzny D."/>
            <person name="Qin X."/>
            <person name="Buhay C."/>
            <person name="Dugan-Rocha S."/>
            <person name="Ding Y."/>
            <person name="Chen G."/>
            <person name="Hawes A."/>
            <person name="Holder M."/>
            <person name="Jhangiani S."/>
            <person name="Johnson A."/>
            <person name="Khan Z."/>
            <person name="Li Z."/>
            <person name="Liu W."/>
            <person name="Liu X."/>
            <person name="Perez L."/>
            <person name="Shen H."/>
            <person name="Wang Q."/>
            <person name="Watt J."/>
            <person name="Xi L."/>
            <person name="Xin Y."/>
            <person name="Zhou J."/>
            <person name="Deng J."/>
            <person name="Jiang H."/>
            <person name="Liu Y."/>
            <person name="Qu J."/>
            <person name="Song X.-Z."/>
            <person name="Zhang L."/>
            <person name="Villasana D."/>
            <person name="Johnson A."/>
            <person name="Liu J."/>
            <person name="Liyanage D."/>
            <person name="Lorensuhewa L."/>
            <person name="Robinson T."/>
            <person name="Song A."/>
            <person name="Song B.-B."/>
            <person name="Dinh H."/>
            <person name="Thornton R."/>
            <person name="Coyle M."/>
            <person name="Francisco L."/>
            <person name="Jackson L."/>
            <person name="Javaid M."/>
            <person name="Korchina V."/>
            <person name="Kovar C."/>
            <person name="Mata R."/>
            <person name="Mathew T."/>
            <person name="Ngo R."/>
            <person name="Nguyen L."/>
            <person name="Nguyen N."/>
            <person name="Okwuonu G."/>
            <person name="Ongeri F."/>
            <person name="Pham C."/>
            <person name="Simmons D."/>
            <person name="Wilczek-Boney K."/>
            <person name="Hale W."/>
            <person name="Jakkamsetti A."/>
            <person name="Pham P."/>
            <person name="Ruth R."/>
            <person name="San Lucas F."/>
            <person name="Warren J."/>
            <person name="Zhang J."/>
            <person name="Zhao Z."/>
            <person name="Zhou C."/>
            <person name="Zhu D."/>
            <person name="Lee S."/>
            <person name="Bess C."/>
            <person name="Blankenburg K."/>
            <person name="Forbes L."/>
            <person name="Fu Q."/>
            <person name="Gubbala S."/>
            <person name="Hirani K."/>
            <person name="Jayaseelan J.C."/>
            <person name="Lara F."/>
            <person name="Munidasa M."/>
            <person name="Palculict T."/>
            <person name="Patil S."/>
            <person name="Pu L.-L."/>
            <person name="Saada N."/>
            <person name="Tang L."/>
            <person name="Weissenberger G."/>
            <person name="Zhu Y."/>
            <person name="Hemphill L."/>
            <person name="Shang Y."/>
            <person name="Youmans B."/>
            <person name="Ayvaz T."/>
            <person name="Ross M."/>
            <person name="Santibanez J."/>
            <person name="Aqrawi P."/>
            <person name="Gross S."/>
            <person name="Joshi V."/>
            <person name="Fowler G."/>
            <person name="Nazareth L."/>
            <person name="Reid J."/>
            <person name="Worley K."/>
            <person name="Petrosino J."/>
            <person name="Highlander S."/>
            <person name="Gibbs R."/>
        </authorList>
    </citation>
    <scope>NUCLEOTIDE SEQUENCE [LARGE SCALE GENOMIC DNA]</scope>
    <source>
        <strain evidence="1">ATCC 33861</strain>
    </source>
</reference>
<evidence type="ECO:0008006" key="3">
    <source>
        <dbReference type="Google" id="ProtNLM"/>
    </source>
</evidence>
<comment type="caution">
    <text evidence="1">The sequence shown here is derived from an EMBL/GenBank/DDBJ whole genome shotgun (WGS) entry which is preliminary data.</text>
</comment>
<dbReference type="OrthoDB" id="830908at2"/>
<organism evidence="1 2">
    <name type="scientific">Sphingobacterium spiritivorum ATCC 33861</name>
    <dbReference type="NCBI Taxonomy" id="525373"/>
    <lineage>
        <taxon>Bacteria</taxon>
        <taxon>Pseudomonadati</taxon>
        <taxon>Bacteroidota</taxon>
        <taxon>Sphingobacteriia</taxon>
        <taxon>Sphingobacteriales</taxon>
        <taxon>Sphingobacteriaceae</taxon>
        <taxon>Sphingobacterium</taxon>
    </lineage>
</organism>
<dbReference type="eggNOG" id="COG2849">
    <property type="taxonomic scope" value="Bacteria"/>
</dbReference>
<accession>D7VSD4</accession>
<dbReference type="HOGENOM" id="CLU_342854_0_0_10"/>
<dbReference type="Gene3D" id="3.90.930.1">
    <property type="match status" value="1"/>
</dbReference>
<gene>
    <name evidence="1" type="ORF">HMPREF0766_13888</name>
</gene>
<dbReference type="AlphaFoldDB" id="D7VSD4"/>
<dbReference type="RefSeq" id="WP_002995510.1">
    <property type="nucleotide sequence ID" value="NZ_GL379770.1"/>
</dbReference>